<feature type="transmembrane region" description="Helical" evidence="12">
    <location>
        <begin position="29"/>
        <end position="50"/>
    </location>
</feature>
<evidence type="ECO:0000256" key="11">
    <source>
        <dbReference type="ARBA" id="ARBA00045065"/>
    </source>
</evidence>
<comment type="pathway">
    <text evidence="2">Protein modification; protein glycosylation.</text>
</comment>
<evidence type="ECO:0000256" key="6">
    <source>
        <dbReference type="ARBA" id="ARBA00022679"/>
    </source>
</evidence>
<evidence type="ECO:0000256" key="1">
    <source>
        <dbReference type="ARBA" id="ARBA00004389"/>
    </source>
</evidence>
<keyword evidence="8" id="KW-0256">Endoplasmic reticulum</keyword>
<evidence type="ECO:0000259" key="14">
    <source>
        <dbReference type="Pfam" id="PF15924"/>
    </source>
</evidence>
<evidence type="ECO:0000256" key="12">
    <source>
        <dbReference type="SAM" id="Phobius"/>
    </source>
</evidence>
<evidence type="ECO:0000256" key="4">
    <source>
        <dbReference type="ARBA" id="ARBA00022018"/>
    </source>
</evidence>
<evidence type="ECO:0000256" key="2">
    <source>
        <dbReference type="ARBA" id="ARBA00004922"/>
    </source>
</evidence>
<dbReference type="EC" id="2.4.1.131" evidence="3"/>
<evidence type="ECO:0000256" key="3">
    <source>
        <dbReference type="ARBA" id="ARBA00012645"/>
    </source>
</evidence>
<evidence type="ECO:0000313" key="16">
    <source>
        <dbReference type="Proteomes" id="UP001190700"/>
    </source>
</evidence>
<keyword evidence="7 12" id="KW-0812">Transmembrane</keyword>
<evidence type="ECO:0000256" key="5">
    <source>
        <dbReference type="ARBA" id="ARBA00022676"/>
    </source>
</evidence>
<keyword evidence="16" id="KW-1185">Reference proteome</keyword>
<evidence type="ECO:0000313" key="15">
    <source>
        <dbReference type="EMBL" id="KAK3258326.1"/>
    </source>
</evidence>
<name>A0AAE0FEH0_9CHLO</name>
<dbReference type="Pfam" id="PF00534">
    <property type="entry name" value="Glycos_transf_1"/>
    <property type="match status" value="1"/>
</dbReference>
<evidence type="ECO:0000259" key="13">
    <source>
        <dbReference type="Pfam" id="PF00534"/>
    </source>
</evidence>
<keyword evidence="10 12" id="KW-0472">Membrane</keyword>
<feature type="domain" description="ALG11 mannosyltransferase N-terminal" evidence="14">
    <location>
        <begin position="1"/>
        <end position="64"/>
    </location>
</feature>
<dbReference type="AlphaFoldDB" id="A0AAE0FEH0"/>
<dbReference type="InterPro" id="IPR038013">
    <property type="entry name" value="ALG11"/>
</dbReference>
<dbReference type="Proteomes" id="UP001190700">
    <property type="component" value="Unassembled WGS sequence"/>
</dbReference>
<sequence>MLTRVREGRGMYNNNSAIARSSVLTGLKVYYYILVALVYRFCGCFAQVVMVNSTWTSNHISALWGCSPLLVHPPCDTTALQDLPLERAGGGEEGCYVVSVAQFRPEKDHRAQLRAWALARRHAKVLGSRLKVVGGVRNDGDAARLEALRQYAAELGVQDQIDFCVGVQHLELKRLLGGAVAGLHTMLDEHFGISVVEYMAAGAVPIAHASGGPKADIVIPETVTSAGGVASRERTGFLASSDEEYAKAIEDALDMNPSQRLRMAGAARQRSQRFSTEAFMKGFIAALKPAFHG</sequence>
<dbReference type="EMBL" id="LGRX02019615">
    <property type="protein sequence ID" value="KAK3258326.1"/>
    <property type="molecule type" value="Genomic_DNA"/>
</dbReference>
<keyword evidence="9 12" id="KW-1133">Transmembrane helix</keyword>
<accession>A0AAE0FEH0</accession>
<dbReference type="PANTHER" id="PTHR45919:SF1">
    <property type="entry name" value="GDP-MAN:MAN(3)GLCNAC(2)-PP-DOL ALPHA-1,2-MANNOSYLTRANSFERASE"/>
    <property type="match status" value="1"/>
</dbReference>
<comment type="catalytic activity">
    <reaction evidence="11">
        <text>an alpha-D-Man-(1-&gt;3)-[alpha-D-Man-(1-&gt;6)]-beta-D-Man-(1-&gt;4)-beta-D-GlcNAc-(1-&gt;4)-alpha-D-GlcNAc-diphospho-di-trans,poly-cis-dolichol + 2 GDP-alpha-D-mannose = an alpha-D-Man-(1-&gt;2)-alpha-D-Man-(1-&gt;2)-alpha-D-Man-(1-&gt;3)-[alpha-D-Man-(1-&gt;6)]-beta-D-Man-(1-&gt;4)-beta-D-GlcNAc-(1-&gt;4)-alpha-D-GlcNAc-diphospho-di-trans,poly-cis-dolichol + 2 GDP + 2 H(+)</text>
        <dbReference type="Rhea" id="RHEA:29523"/>
        <dbReference type="Rhea" id="RHEA-COMP:19515"/>
        <dbReference type="Rhea" id="RHEA-COMP:19516"/>
        <dbReference type="ChEBI" id="CHEBI:15378"/>
        <dbReference type="ChEBI" id="CHEBI:57527"/>
        <dbReference type="ChEBI" id="CHEBI:58189"/>
        <dbReference type="ChEBI" id="CHEBI:132511"/>
        <dbReference type="ChEBI" id="CHEBI:132515"/>
        <dbReference type="EC" id="2.4.1.131"/>
    </reaction>
    <physiologicalReaction direction="left-to-right" evidence="11">
        <dbReference type="Rhea" id="RHEA:29524"/>
    </physiologicalReaction>
</comment>
<evidence type="ECO:0000256" key="10">
    <source>
        <dbReference type="ARBA" id="ARBA00023136"/>
    </source>
</evidence>
<dbReference type="Gene3D" id="3.40.50.2000">
    <property type="entry name" value="Glycogen Phosphorylase B"/>
    <property type="match status" value="1"/>
</dbReference>
<dbReference type="PANTHER" id="PTHR45919">
    <property type="entry name" value="GDP-MAN:MAN(3)GLCNAC(2)-PP-DOL ALPHA-1,2-MANNOSYLTRANSFERASE"/>
    <property type="match status" value="1"/>
</dbReference>
<evidence type="ECO:0000256" key="9">
    <source>
        <dbReference type="ARBA" id="ARBA00022989"/>
    </source>
</evidence>
<comment type="caution">
    <text evidence="15">The sequence shown here is derived from an EMBL/GenBank/DDBJ whole genome shotgun (WGS) entry which is preliminary data.</text>
</comment>
<comment type="subcellular location">
    <subcellularLocation>
        <location evidence="1">Endoplasmic reticulum membrane</location>
        <topology evidence="1">Single-pass membrane protein</topology>
    </subcellularLocation>
</comment>
<feature type="domain" description="Glycosyl transferase family 1" evidence="13">
    <location>
        <begin position="95"/>
        <end position="270"/>
    </location>
</feature>
<dbReference type="GO" id="GO:0005789">
    <property type="term" value="C:endoplasmic reticulum membrane"/>
    <property type="evidence" value="ECO:0007669"/>
    <property type="project" value="UniProtKB-SubCell"/>
</dbReference>
<dbReference type="InterPro" id="IPR031814">
    <property type="entry name" value="ALG11_N"/>
</dbReference>
<dbReference type="GO" id="GO:0006487">
    <property type="term" value="P:protein N-linked glycosylation"/>
    <property type="evidence" value="ECO:0007669"/>
    <property type="project" value="TreeGrafter"/>
</dbReference>
<keyword evidence="5" id="KW-0328">Glycosyltransferase</keyword>
<evidence type="ECO:0000256" key="7">
    <source>
        <dbReference type="ARBA" id="ARBA00022692"/>
    </source>
</evidence>
<dbReference type="Pfam" id="PF15924">
    <property type="entry name" value="ALG11_N"/>
    <property type="match status" value="1"/>
</dbReference>
<keyword evidence="6" id="KW-0808">Transferase</keyword>
<protein>
    <recommendedName>
        <fullName evidence="4">GDP-Man:Man(3)GlcNAc(2)-PP-Dol alpha-1,2-mannosyltransferase</fullName>
        <ecNumber evidence="3">2.4.1.131</ecNumber>
    </recommendedName>
</protein>
<dbReference type="SUPFAM" id="SSF53756">
    <property type="entry name" value="UDP-Glycosyltransferase/glycogen phosphorylase"/>
    <property type="match status" value="1"/>
</dbReference>
<dbReference type="InterPro" id="IPR001296">
    <property type="entry name" value="Glyco_trans_1"/>
</dbReference>
<dbReference type="GO" id="GO:0004377">
    <property type="term" value="F:GDP-Man:Man(3)GlcNAc(2)-PP-Dol alpha-1,2-mannosyltransferase activity"/>
    <property type="evidence" value="ECO:0007669"/>
    <property type="project" value="UniProtKB-EC"/>
</dbReference>
<evidence type="ECO:0000256" key="8">
    <source>
        <dbReference type="ARBA" id="ARBA00022824"/>
    </source>
</evidence>
<reference evidence="15 16" key="1">
    <citation type="journal article" date="2015" name="Genome Biol. Evol.">
        <title>Comparative Genomics of a Bacterivorous Green Alga Reveals Evolutionary Causalities and Consequences of Phago-Mixotrophic Mode of Nutrition.</title>
        <authorList>
            <person name="Burns J.A."/>
            <person name="Paasch A."/>
            <person name="Narechania A."/>
            <person name="Kim E."/>
        </authorList>
    </citation>
    <scope>NUCLEOTIDE SEQUENCE [LARGE SCALE GENOMIC DNA]</scope>
    <source>
        <strain evidence="15 16">PLY_AMNH</strain>
    </source>
</reference>
<proteinExistence type="predicted"/>
<gene>
    <name evidence="15" type="ORF">CYMTET_32626</name>
</gene>
<organism evidence="15 16">
    <name type="scientific">Cymbomonas tetramitiformis</name>
    <dbReference type="NCBI Taxonomy" id="36881"/>
    <lineage>
        <taxon>Eukaryota</taxon>
        <taxon>Viridiplantae</taxon>
        <taxon>Chlorophyta</taxon>
        <taxon>Pyramimonadophyceae</taxon>
        <taxon>Pyramimonadales</taxon>
        <taxon>Pyramimonadaceae</taxon>
        <taxon>Cymbomonas</taxon>
    </lineage>
</organism>